<dbReference type="Proteomes" id="UP000187486">
    <property type="component" value="Unassembled WGS sequence"/>
</dbReference>
<protein>
    <submittedName>
        <fullName evidence="1">Uncharacterized protein</fullName>
    </submittedName>
</protein>
<comment type="caution">
    <text evidence="1">The sequence shown here is derived from an EMBL/GenBank/DDBJ whole genome shotgun (WGS) entry which is preliminary data.</text>
</comment>
<evidence type="ECO:0000313" key="1">
    <source>
        <dbReference type="EMBL" id="OLZ53515.1"/>
    </source>
</evidence>
<sequence>MRRAITWFQAEGDVCHVAVEVLLRFGRPVEAATLEAAIFHRADQWGLGRTSVSQAGDGHYEAELAETLTPAQRLAAEAEDVRLNWTEVIELADVKWS</sequence>
<dbReference type="EMBL" id="MQUQ01000005">
    <property type="protein sequence ID" value="OLZ53515.1"/>
    <property type="molecule type" value="Genomic_DNA"/>
</dbReference>
<proteinExistence type="predicted"/>
<dbReference type="AlphaFoldDB" id="A0A1R0KWX6"/>
<reference evidence="1 2" key="1">
    <citation type="submission" date="2016-01" db="EMBL/GenBank/DDBJ databases">
        <title>Amycolatopsis coloradensis genome sequencing and assembly.</title>
        <authorList>
            <person name="Mayilraj S."/>
        </authorList>
    </citation>
    <scope>NUCLEOTIDE SEQUENCE [LARGE SCALE GENOMIC DNA]</scope>
    <source>
        <strain evidence="1 2">DSM 44225</strain>
    </source>
</reference>
<dbReference type="RefSeq" id="WP_076159419.1">
    <property type="nucleotide sequence ID" value="NZ_JBEZVB010000001.1"/>
</dbReference>
<dbReference type="OrthoDB" id="9812579at2"/>
<evidence type="ECO:0000313" key="2">
    <source>
        <dbReference type="Proteomes" id="UP000187486"/>
    </source>
</evidence>
<name>A0A1R0KWX6_9PSEU</name>
<keyword evidence="2" id="KW-1185">Reference proteome</keyword>
<gene>
    <name evidence="1" type="ORF">BS329_12115</name>
</gene>
<organism evidence="1 2">
    <name type="scientific">Amycolatopsis coloradensis</name>
    <dbReference type="NCBI Taxonomy" id="76021"/>
    <lineage>
        <taxon>Bacteria</taxon>
        <taxon>Bacillati</taxon>
        <taxon>Actinomycetota</taxon>
        <taxon>Actinomycetes</taxon>
        <taxon>Pseudonocardiales</taxon>
        <taxon>Pseudonocardiaceae</taxon>
        <taxon>Amycolatopsis</taxon>
    </lineage>
</organism>
<accession>A0A1R0KWX6</accession>